<evidence type="ECO:0000259" key="1">
    <source>
        <dbReference type="Pfam" id="PF13614"/>
    </source>
</evidence>
<dbReference type="InterPro" id="IPR050678">
    <property type="entry name" value="DNA_Partitioning_ATPase"/>
</dbReference>
<organism evidence="2 3">
    <name type="scientific">Gleimia hominis</name>
    <dbReference type="NCBI Taxonomy" id="595468"/>
    <lineage>
        <taxon>Bacteria</taxon>
        <taxon>Bacillati</taxon>
        <taxon>Actinomycetota</taxon>
        <taxon>Actinomycetes</taxon>
        <taxon>Actinomycetales</taxon>
        <taxon>Actinomycetaceae</taxon>
        <taxon>Gleimia</taxon>
    </lineage>
</organism>
<dbReference type="SUPFAM" id="SSF52540">
    <property type="entry name" value="P-loop containing nucleoside triphosphate hydrolases"/>
    <property type="match status" value="1"/>
</dbReference>
<reference evidence="2 3" key="1">
    <citation type="submission" date="2023-06" db="EMBL/GenBank/DDBJ databases">
        <title>Draft genome sequence of Gleimia hominis type strain CCUG 57540T.</title>
        <authorList>
            <person name="Salva-Serra F."/>
            <person name="Cardew S."/>
            <person name="Jensie Markopoulos S."/>
            <person name="Ohlen M."/>
            <person name="Inganas E."/>
            <person name="Svensson-Stadler L."/>
            <person name="Moore E.R.B."/>
        </authorList>
    </citation>
    <scope>NUCLEOTIDE SEQUENCE [LARGE SCALE GENOMIC DNA]</scope>
    <source>
        <strain evidence="2 3">CCUG 57540</strain>
    </source>
</reference>
<evidence type="ECO:0000313" key="2">
    <source>
        <dbReference type="EMBL" id="MDT3766783.1"/>
    </source>
</evidence>
<proteinExistence type="predicted"/>
<accession>A0ABU3I8U7</accession>
<dbReference type="PANTHER" id="PTHR13696">
    <property type="entry name" value="P-LOOP CONTAINING NUCLEOSIDE TRIPHOSPHATE HYDROLASE"/>
    <property type="match status" value="1"/>
</dbReference>
<dbReference type="Pfam" id="PF13614">
    <property type="entry name" value="AAA_31"/>
    <property type="match status" value="1"/>
</dbReference>
<protein>
    <submittedName>
        <fullName evidence="2">ParA family protein</fullName>
    </submittedName>
</protein>
<feature type="domain" description="AAA" evidence="1">
    <location>
        <begin position="42"/>
        <end position="221"/>
    </location>
</feature>
<sequence>MGKKGDPVALESKESFADELARLAQERAELEGISFPHPSRAQVITVANQKGGVGKTTSAVNLAVALAQGGLKVIVIDSDPQGNASTALGIDHQPEVPSTYDVLRGDKELADCLYPSEESENLLVCPATIDLSGAELELSSAAQREYILRRALEIFLSVHRDVDVIIVDCPPSLGLLTLNAFVAADQVLVPIQAEYYALEGLSMLLGTIERIKEYLHPKLDIGGILITMFDRRTNLSSEVAEEIRRYFPEQVFKTVVPRSVKLSEAPSFGMSIFGHDPRGAAALAYKKVALELANRMAGK</sequence>
<dbReference type="CDD" id="cd02042">
    <property type="entry name" value="ParAB_family"/>
    <property type="match status" value="1"/>
</dbReference>
<gene>
    <name evidence="2" type="ORF">QS713_01705</name>
</gene>
<dbReference type="EMBL" id="JASXSX010000001">
    <property type="protein sequence ID" value="MDT3766783.1"/>
    <property type="molecule type" value="Genomic_DNA"/>
</dbReference>
<name>A0ABU3I8U7_9ACTO</name>
<dbReference type="Proteomes" id="UP001247542">
    <property type="component" value="Unassembled WGS sequence"/>
</dbReference>
<dbReference type="InterPro" id="IPR027417">
    <property type="entry name" value="P-loop_NTPase"/>
</dbReference>
<dbReference type="Gene3D" id="3.40.50.300">
    <property type="entry name" value="P-loop containing nucleotide triphosphate hydrolases"/>
    <property type="match status" value="1"/>
</dbReference>
<dbReference type="PANTHER" id="PTHR13696:SF52">
    <property type="entry name" value="PARA FAMILY PROTEIN CT_582"/>
    <property type="match status" value="1"/>
</dbReference>
<evidence type="ECO:0000313" key="3">
    <source>
        <dbReference type="Proteomes" id="UP001247542"/>
    </source>
</evidence>
<comment type="caution">
    <text evidence="2">The sequence shown here is derived from an EMBL/GenBank/DDBJ whole genome shotgun (WGS) entry which is preliminary data.</text>
</comment>
<keyword evidence="3" id="KW-1185">Reference proteome</keyword>
<dbReference type="InterPro" id="IPR025669">
    <property type="entry name" value="AAA_dom"/>
</dbReference>